<dbReference type="OrthoDB" id="1668230at2759"/>
<feature type="domain" description="Protein kinase" evidence="5">
    <location>
        <begin position="25"/>
        <end position="294"/>
    </location>
</feature>
<keyword evidence="4" id="KW-0067">ATP-binding</keyword>
<dbReference type="PANTHER" id="PTHR44329:SF288">
    <property type="entry name" value="MITOGEN-ACTIVATED PROTEIN KINASE KINASE KINASE 20"/>
    <property type="match status" value="1"/>
</dbReference>
<keyword evidence="7" id="KW-1185">Reference proteome</keyword>
<sequence length="294" mass="32900">MSESQVEQQPANYVHRFSDGTPIPPDGKYHVGPGNLMSSARIMLSNTLPPGIKSLFAGGNTASLGLLLDGSVLKFLRNDDDEYLYNLAKRGLEVEAAILSTLGNHDRLIKYIGKHSHSLQIEFEENGDIKKYLLNHESSSISTQQRTKWRKQAAECVAFIHSQGVVHCDLHPNNSLLDKNLDLLICDFSGALFGELDGKAMESTRFWLPRDPLSDPNQRTDIFALGSVMYFIMTGRQPYEDLSDDEVTARFRKVEFPDVEEIVCGRTINGCWIGRLKSAQAVADEVGQEIHTWM</sequence>
<dbReference type="InterPro" id="IPR051681">
    <property type="entry name" value="Ser/Thr_Kinases-Pseudokinases"/>
</dbReference>
<dbReference type="AlphaFoldDB" id="A0A6G1H2K6"/>
<organism evidence="6 7">
    <name type="scientific">Aulographum hederae CBS 113979</name>
    <dbReference type="NCBI Taxonomy" id="1176131"/>
    <lineage>
        <taxon>Eukaryota</taxon>
        <taxon>Fungi</taxon>
        <taxon>Dikarya</taxon>
        <taxon>Ascomycota</taxon>
        <taxon>Pezizomycotina</taxon>
        <taxon>Dothideomycetes</taxon>
        <taxon>Pleosporomycetidae</taxon>
        <taxon>Aulographales</taxon>
        <taxon>Aulographaceae</taxon>
    </lineage>
</organism>
<evidence type="ECO:0000256" key="1">
    <source>
        <dbReference type="ARBA" id="ARBA00022679"/>
    </source>
</evidence>
<accession>A0A6G1H2K6</accession>
<dbReference type="SUPFAM" id="SSF56112">
    <property type="entry name" value="Protein kinase-like (PK-like)"/>
    <property type="match status" value="1"/>
</dbReference>
<keyword evidence="3 6" id="KW-0418">Kinase</keyword>
<evidence type="ECO:0000256" key="4">
    <source>
        <dbReference type="ARBA" id="ARBA00022840"/>
    </source>
</evidence>
<evidence type="ECO:0000259" key="5">
    <source>
        <dbReference type="PROSITE" id="PS50011"/>
    </source>
</evidence>
<gene>
    <name evidence="6" type="ORF">K402DRAFT_420252</name>
</gene>
<dbReference type="Proteomes" id="UP000800041">
    <property type="component" value="Unassembled WGS sequence"/>
</dbReference>
<evidence type="ECO:0000313" key="6">
    <source>
        <dbReference type="EMBL" id="KAF1987441.1"/>
    </source>
</evidence>
<dbReference type="GO" id="GO:0005524">
    <property type="term" value="F:ATP binding"/>
    <property type="evidence" value="ECO:0007669"/>
    <property type="project" value="UniProtKB-KW"/>
</dbReference>
<reference evidence="6" key="1">
    <citation type="journal article" date="2020" name="Stud. Mycol.">
        <title>101 Dothideomycetes genomes: a test case for predicting lifestyles and emergence of pathogens.</title>
        <authorList>
            <person name="Haridas S."/>
            <person name="Albert R."/>
            <person name="Binder M."/>
            <person name="Bloem J."/>
            <person name="Labutti K."/>
            <person name="Salamov A."/>
            <person name="Andreopoulos B."/>
            <person name="Baker S."/>
            <person name="Barry K."/>
            <person name="Bills G."/>
            <person name="Bluhm B."/>
            <person name="Cannon C."/>
            <person name="Castanera R."/>
            <person name="Culley D."/>
            <person name="Daum C."/>
            <person name="Ezra D."/>
            <person name="Gonzalez J."/>
            <person name="Henrissat B."/>
            <person name="Kuo A."/>
            <person name="Liang C."/>
            <person name="Lipzen A."/>
            <person name="Lutzoni F."/>
            <person name="Magnuson J."/>
            <person name="Mondo S."/>
            <person name="Nolan M."/>
            <person name="Ohm R."/>
            <person name="Pangilinan J."/>
            <person name="Park H.-J."/>
            <person name="Ramirez L."/>
            <person name="Alfaro M."/>
            <person name="Sun H."/>
            <person name="Tritt A."/>
            <person name="Yoshinaga Y."/>
            <person name="Zwiers L.-H."/>
            <person name="Turgeon B."/>
            <person name="Goodwin S."/>
            <person name="Spatafora J."/>
            <person name="Crous P."/>
            <person name="Grigoriev I."/>
        </authorList>
    </citation>
    <scope>NUCLEOTIDE SEQUENCE</scope>
    <source>
        <strain evidence="6">CBS 113979</strain>
    </source>
</reference>
<proteinExistence type="predicted"/>
<keyword evidence="2" id="KW-0547">Nucleotide-binding</keyword>
<dbReference type="PROSITE" id="PS50011">
    <property type="entry name" value="PROTEIN_KINASE_DOM"/>
    <property type="match status" value="1"/>
</dbReference>
<protein>
    <submittedName>
        <fullName evidence="6">Kinase-like protein</fullName>
    </submittedName>
</protein>
<dbReference type="PANTHER" id="PTHR44329">
    <property type="entry name" value="SERINE/THREONINE-PROTEIN KINASE TNNI3K-RELATED"/>
    <property type="match status" value="1"/>
</dbReference>
<dbReference type="EMBL" id="ML977152">
    <property type="protein sequence ID" value="KAF1987441.1"/>
    <property type="molecule type" value="Genomic_DNA"/>
</dbReference>
<evidence type="ECO:0000256" key="2">
    <source>
        <dbReference type="ARBA" id="ARBA00022741"/>
    </source>
</evidence>
<dbReference type="InterPro" id="IPR011009">
    <property type="entry name" value="Kinase-like_dom_sf"/>
</dbReference>
<evidence type="ECO:0000313" key="7">
    <source>
        <dbReference type="Proteomes" id="UP000800041"/>
    </source>
</evidence>
<dbReference type="GO" id="GO:0004674">
    <property type="term" value="F:protein serine/threonine kinase activity"/>
    <property type="evidence" value="ECO:0007669"/>
    <property type="project" value="TreeGrafter"/>
</dbReference>
<keyword evidence="1" id="KW-0808">Transferase</keyword>
<dbReference type="Pfam" id="PF00069">
    <property type="entry name" value="Pkinase"/>
    <property type="match status" value="1"/>
</dbReference>
<name>A0A6G1H2K6_9PEZI</name>
<evidence type="ECO:0000256" key="3">
    <source>
        <dbReference type="ARBA" id="ARBA00022777"/>
    </source>
</evidence>
<dbReference type="Gene3D" id="1.10.510.10">
    <property type="entry name" value="Transferase(Phosphotransferase) domain 1"/>
    <property type="match status" value="1"/>
</dbReference>
<dbReference type="InterPro" id="IPR000719">
    <property type="entry name" value="Prot_kinase_dom"/>
</dbReference>